<evidence type="ECO:0000313" key="1">
    <source>
        <dbReference type="EMBL" id="KAJ7550946.1"/>
    </source>
</evidence>
<keyword evidence="2" id="KW-1185">Reference proteome</keyword>
<reference evidence="2" key="1">
    <citation type="journal article" date="2024" name="Proc. Natl. Acad. Sci. U.S.A.">
        <title>Extraordinary preservation of gene collinearity over three hundred million years revealed in homosporous lycophytes.</title>
        <authorList>
            <person name="Li C."/>
            <person name="Wickell D."/>
            <person name="Kuo L.Y."/>
            <person name="Chen X."/>
            <person name="Nie B."/>
            <person name="Liao X."/>
            <person name="Peng D."/>
            <person name="Ji J."/>
            <person name="Jenkins J."/>
            <person name="Williams M."/>
            <person name="Shu S."/>
            <person name="Plott C."/>
            <person name="Barry K."/>
            <person name="Rajasekar S."/>
            <person name="Grimwood J."/>
            <person name="Han X."/>
            <person name="Sun S."/>
            <person name="Hou Z."/>
            <person name="He W."/>
            <person name="Dai G."/>
            <person name="Sun C."/>
            <person name="Schmutz J."/>
            <person name="Leebens-Mack J.H."/>
            <person name="Li F.W."/>
            <person name="Wang L."/>
        </authorList>
    </citation>
    <scope>NUCLEOTIDE SEQUENCE [LARGE SCALE GENOMIC DNA]</scope>
    <source>
        <strain evidence="2">cv. PW_Plant_1</strain>
    </source>
</reference>
<name>A0ACC2D9I8_DIPCM</name>
<accession>A0ACC2D9I8</accession>
<evidence type="ECO:0000313" key="2">
    <source>
        <dbReference type="Proteomes" id="UP001162992"/>
    </source>
</evidence>
<dbReference type="Proteomes" id="UP001162992">
    <property type="component" value="Chromosome 7"/>
</dbReference>
<proteinExistence type="predicted"/>
<protein>
    <submittedName>
        <fullName evidence="1">Uncharacterized protein</fullName>
    </submittedName>
</protein>
<sequence length="149" mass="16308">MKNSAETVSLITNQRFVAHLTISMKLFLFVVFSLSLLKAYAWDSAAVQASCGDEDIPSGSSYFNNLQYVFADIEKNTCLTKGYTYKTQHSGGGNTAYALGSCTSSLRAGVCSDCLKFLADNIWQYCGSAIVAILDMPNNCNLRFQDTSF</sequence>
<dbReference type="EMBL" id="CM055098">
    <property type="protein sequence ID" value="KAJ7550946.1"/>
    <property type="molecule type" value="Genomic_DNA"/>
</dbReference>
<organism evidence="1 2">
    <name type="scientific">Diphasiastrum complanatum</name>
    <name type="common">Issler's clubmoss</name>
    <name type="synonym">Lycopodium complanatum</name>
    <dbReference type="NCBI Taxonomy" id="34168"/>
    <lineage>
        <taxon>Eukaryota</taxon>
        <taxon>Viridiplantae</taxon>
        <taxon>Streptophyta</taxon>
        <taxon>Embryophyta</taxon>
        <taxon>Tracheophyta</taxon>
        <taxon>Lycopodiopsida</taxon>
        <taxon>Lycopodiales</taxon>
        <taxon>Lycopodiaceae</taxon>
        <taxon>Lycopodioideae</taxon>
        <taxon>Diphasiastrum</taxon>
    </lineage>
</organism>
<comment type="caution">
    <text evidence="1">The sequence shown here is derived from an EMBL/GenBank/DDBJ whole genome shotgun (WGS) entry which is preliminary data.</text>
</comment>
<gene>
    <name evidence="1" type="ORF">O6H91_07G126200</name>
</gene>